<keyword evidence="1" id="KW-0472">Membrane</keyword>
<gene>
    <name evidence="2" type="ORF">EGW08_010132</name>
</gene>
<evidence type="ECO:0000313" key="2">
    <source>
        <dbReference type="EMBL" id="RUS82120.1"/>
    </source>
</evidence>
<keyword evidence="3" id="KW-1185">Reference proteome</keyword>
<keyword evidence="1" id="KW-1133">Transmembrane helix</keyword>
<reference evidence="2 3" key="1">
    <citation type="submission" date="2019-01" db="EMBL/GenBank/DDBJ databases">
        <title>A draft genome assembly of the solar-powered sea slug Elysia chlorotica.</title>
        <authorList>
            <person name="Cai H."/>
            <person name="Li Q."/>
            <person name="Fang X."/>
            <person name="Li J."/>
            <person name="Curtis N.E."/>
            <person name="Altenburger A."/>
            <person name="Shibata T."/>
            <person name="Feng M."/>
            <person name="Maeda T."/>
            <person name="Schwartz J.A."/>
            <person name="Shigenobu S."/>
            <person name="Lundholm N."/>
            <person name="Nishiyama T."/>
            <person name="Yang H."/>
            <person name="Hasebe M."/>
            <person name="Li S."/>
            <person name="Pierce S.K."/>
            <person name="Wang J."/>
        </authorList>
    </citation>
    <scope>NUCLEOTIDE SEQUENCE [LARGE SCALE GENOMIC DNA]</scope>
    <source>
        <strain evidence="2">EC2010</strain>
        <tissue evidence="2">Whole organism of an adult</tissue>
    </source>
</reference>
<protein>
    <submittedName>
        <fullName evidence="2">Uncharacterized protein</fullName>
    </submittedName>
</protein>
<evidence type="ECO:0000313" key="3">
    <source>
        <dbReference type="Proteomes" id="UP000271974"/>
    </source>
</evidence>
<sequence length="207" mass="22650">DCPYGDTALLRGDGSTCAEHIAKYPSACYNNETREICCSSCARLHTGTYACPYGDRRVGCTRDLCDQVLPNGTLLAELCCGTCNYTGPRECRDVTLIDDFTCQERIESYSSQGCYNGTVAFHCCASCSKMRLDIPGCEYGDLIKGGYCGLEANYDYSGCTKRLTPLCCLTCDPDFRNRDGDPDSGVYLSGHLVLTFFTLLLSIMMAT</sequence>
<dbReference type="Proteomes" id="UP000271974">
    <property type="component" value="Unassembled WGS sequence"/>
</dbReference>
<dbReference type="EMBL" id="RQTK01000302">
    <property type="protein sequence ID" value="RUS82120.1"/>
    <property type="molecule type" value="Genomic_DNA"/>
</dbReference>
<feature type="transmembrane region" description="Helical" evidence="1">
    <location>
        <begin position="186"/>
        <end position="206"/>
    </location>
</feature>
<dbReference type="OrthoDB" id="6134861at2759"/>
<feature type="non-terminal residue" evidence="2">
    <location>
        <position position="1"/>
    </location>
</feature>
<name>A0A3S1C3P8_ELYCH</name>
<proteinExistence type="predicted"/>
<dbReference type="AlphaFoldDB" id="A0A3S1C3P8"/>
<accession>A0A3S1C3P8</accession>
<evidence type="ECO:0000256" key="1">
    <source>
        <dbReference type="SAM" id="Phobius"/>
    </source>
</evidence>
<organism evidence="2 3">
    <name type="scientific">Elysia chlorotica</name>
    <name type="common">Eastern emerald elysia</name>
    <name type="synonym">Sea slug</name>
    <dbReference type="NCBI Taxonomy" id="188477"/>
    <lineage>
        <taxon>Eukaryota</taxon>
        <taxon>Metazoa</taxon>
        <taxon>Spiralia</taxon>
        <taxon>Lophotrochozoa</taxon>
        <taxon>Mollusca</taxon>
        <taxon>Gastropoda</taxon>
        <taxon>Heterobranchia</taxon>
        <taxon>Euthyneura</taxon>
        <taxon>Panpulmonata</taxon>
        <taxon>Sacoglossa</taxon>
        <taxon>Placobranchoidea</taxon>
        <taxon>Plakobranchidae</taxon>
        <taxon>Elysia</taxon>
    </lineage>
</organism>
<keyword evidence="1" id="KW-0812">Transmembrane</keyword>
<comment type="caution">
    <text evidence="2">The sequence shown here is derived from an EMBL/GenBank/DDBJ whole genome shotgun (WGS) entry which is preliminary data.</text>
</comment>